<keyword evidence="2" id="KW-1185">Reference proteome</keyword>
<dbReference type="KEGG" id="cci:CC1G_02799"/>
<dbReference type="InParanoid" id="A8N029"/>
<dbReference type="EMBL" id="AACS02000001">
    <property type="protein sequence ID" value="EAU93569.1"/>
    <property type="molecule type" value="Genomic_DNA"/>
</dbReference>
<dbReference type="OrthoDB" id="2832808at2759"/>
<comment type="caution">
    <text evidence="1">The sequence shown here is derived from an EMBL/GenBank/DDBJ whole genome shotgun (WGS) entry which is preliminary data.</text>
</comment>
<dbReference type="GeneID" id="6004688"/>
<evidence type="ECO:0000313" key="2">
    <source>
        <dbReference type="Proteomes" id="UP000001861"/>
    </source>
</evidence>
<organism evidence="1 2">
    <name type="scientific">Coprinopsis cinerea (strain Okayama-7 / 130 / ATCC MYA-4618 / FGSC 9003)</name>
    <name type="common">Inky cap fungus</name>
    <name type="synonym">Hormographiella aspergillata</name>
    <dbReference type="NCBI Taxonomy" id="240176"/>
    <lineage>
        <taxon>Eukaryota</taxon>
        <taxon>Fungi</taxon>
        <taxon>Dikarya</taxon>
        <taxon>Basidiomycota</taxon>
        <taxon>Agaricomycotina</taxon>
        <taxon>Agaricomycetes</taxon>
        <taxon>Agaricomycetidae</taxon>
        <taxon>Agaricales</taxon>
        <taxon>Agaricineae</taxon>
        <taxon>Psathyrellaceae</taxon>
        <taxon>Coprinopsis</taxon>
    </lineage>
</organism>
<accession>A8N029</accession>
<name>A8N029_COPC7</name>
<sequence>MASILTLATRHTQLRDAALRFSTAYKKVTGGRAILIGGGATILLGQMARHTKDLDFNVSKMAPRDVKALNAAGIYVRRIGHTLDRFAATVPESEEDAKDAISIDLAVQRDINALIPFTREIEGVTVADERLLIVLKIQCLPERSVASSKKVGSDFEDVMWCASRLHEENIQLPESLSKQLSEDVIRNFFEAVARHSGGDREDVSMAKFFLKMAKIIPESFED</sequence>
<dbReference type="RefSeq" id="XP_001828218.1">
    <property type="nucleotide sequence ID" value="XM_001828166.1"/>
</dbReference>
<dbReference type="Proteomes" id="UP000001861">
    <property type="component" value="Unassembled WGS sequence"/>
</dbReference>
<gene>
    <name evidence="1" type="ORF">CC1G_02799</name>
</gene>
<reference evidence="1 2" key="1">
    <citation type="journal article" date="2010" name="Proc. Natl. Acad. Sci. U.S.A.">
        <title>Insights into evolution of multicellular fungi from the assembled chromosomes of the mushroom Coprinopsis cinerea (Coprinus cinereus).</title>
        <authorList>
            <person name="Stajich J.E."/>
            <person name="Wilke S.K."/>
            <person name="Ahren D."/>
            <person name="Au C.H."/>
            <person name="Birren B.W."/>
            <person name="Borodovsky M."/>
            <person name="Burns C."/>
            <person name="Canback B."/>
            <person name="Casselton L.A."/>
            <person name="Cheng C.K."/>
            <person name="Deng J."/>
            <person name="Dietrich F.S."/>
            <person name="Fargo D.C."/>
            <person name="Farman M.L."/>
            <person name="Gathman A.C."/>
            <person name="Goldberg J."/>
            <person name="Guigo R."/>
            <person name="Hoegger P.J."/>
            <person name="Hooker J.B."/>
            <person name="Huggins A."/>
            <person name="James T.Y."/>
            <person name="Kamada T."/>
            <person name="Kilaru S."/>
            <person name="Kodira C."/>
            <person name="Kues U."/>
            <person name="Kupfer D."/>
            <person name="Kwan H.S."/>
            <person name="Lomsadze A."/>
            <person name="Li W."/>
            <person name="Lilly W.W."/>
            <person name="Ma L.J."/>
            <person name="Mackey A.J."/>
            <person name="Manning G."/>
            <person name="Martin F."/>
            <person name="Muraguchi H."/>
            <person name="Natvig D.O."/>
            <person name="Palmerini H."/>
            <person name="Ramesh M.A."/>
            <person name="Rehmeyer C.J."/>
            <person name="Roe B.A."/>
            <person name="Shenoy N."/>
            <person name="Stanke M."/>
            <person name="Ter-Hovhannisyan V."/>
            <person name="Tunlid A."/>
            <person name="Velagapudi R."/>
            <person name="Vision T.J."/>
            <person name="Zeng Q."/>
            <person name="Zolan M.E."/>
            <person name="Pukkila P.J."/>
        </authorList>
    </citation>
    <scope>NUCLEOTIDE SEQUENCE [LARGE SCALE GENOMIC DNA]</scope>
    <source>
        <strain evidence="2">Okayama-7 / 130 / ATCC MYA-4618 / FGSC 9003</strain>
    </source>
</reference>
<dbReference type="AlphaFoldDB" id="A8N029"/>
<protein>
    <submittedName>
        <fullName evidence="1">Uncharacterized protein</fullName>
    </submittedName>
</protein>
<proteinExistence type="predicted"/>
<evidence type="ECO:0000313" key="1">
    <source>
        <dbReference type="EMBL" id="EAU93569.1"/>
    </source>
</evidence>
<dbReference type="VEuPathDB" id="FungiDB:CC1G_02799"/>